<dbReference type="PANTHER" id="PTHR42307:SF2">
    <property type="entry name" value="PUP DEAMIDASE_DEPUPYLASE"/>
    <property type="match status" value="1"/>
</dbReference>
<gene>
    <name evidence="1" type="ORF">BSZ39_10465</name>
</gene>
<evidence type="ECO:0000313" key="1">
    <source>
        <dbReference type="EMBL" id="OKL53269.1"/>
    </source>
</evidence>
<reference evidence="2" key="1">
    <citation type="submission" date="2016-12" db="EMBL/GenBank/DDBJ databases">
        <authorList>
            <person name="Meng X."/>
        </authorList>
    </citation>
    <scope>NUCLEOTIDE SEQUENCE [LARGE SCALE GENOMIC DNA]</scope>
    <source>
        <strain evidence="2">DSM 19116</strain>
    </source>
</reference>
<dbReference type="GO" id="GO:0010498">
    <property type="term" value="P:proteasomal protein catabolic process"/>
    <property type="evidence" value="ECO:0007669"/>
    <property type="project" value="InterPro"/>
</dbReference>
<dbReference type="EMBL" id="MQVR01000073">
    <property type="protein sequence ID" value="OKL53269.1"/>
    <property type="molecule type" value="Genomic_DNA"/>
</dbReference>
<dbReference type="PANTHER" id="PTHR42307">
    <property type="entry name" value="PUP DEAMIDASE/DEPUPYLASE"/>
    <property type="match status" value="1"/>
</dbReference>
<dbReference type="GO" id="GO:0070490">
    <property type="term" value="P:protein pupylation"/>
    <property type="evidence" value="ECO:0007669"/>
    <property type="project" value="TreeGrafter"/>
</dbReference>
<organism evidence="1 2">
    <name type="scientific">Bowdeniella nasicola</name>
    <dbReference type="NCBI Taxonomy" id="208480"/>
    <lineage>
        <taxon>Bacteria</taxon>
        <taxon>Bacillati</taxon>
        <taxon>Actinomycetota</taxon>
        <taxon>Actinomycetes</taxon>
        <taxon>Actinomycetales</taxon>
        <taxon>Actinomycetaceae</taxon>
        <taxon>Bowdeniella</taxon>
    </lineage>
</organism>
<keyword evidence="2" id="KW-1185">Reference proteome</keyword>
<dbReference type="Proteomes" id="UP000185628">
    <property type="component" value="Unassembled WGS sequence"/>
</dbReference>
<evidence type="ECO:0000313" key="2">
    <source>
        <dbReference type="Proteomes" id="UP000185628"/>
    </source>
</evidence>
<dbReference type="InterPro" id="IPR004347">
    <property type="entry name" value="Pup_ligase/deamidase"/>
</dbReference>
<dbReference type="RefSeq" id="WP_073717279.1">
    <property type="nucleotide sequence ID" value="NZ_MQVR01000073.1"/>
</dbReference>
<proteinExistence type="predicted"/>
<dbReference type="GO" id="GO:0019941">
    <property type="term" value="P:modification-dependent protein catabolic process"/>
    <property type="evidence" value="ECO:0007669"/>
    <property type="project" value="InterPro"/>
</dbReference>
<name>A0A1Q5Q0Q5_9ACTO</name>
<comment type="caution">
    <text evidence="1">The sequence shown here is derived from an EMBL/GenBank/DDBJ whole genome shotgun (WGS) entry which is preliminary data.</text>
</comment>
<accession>A0A1Q5Q0Q5</accession>
<dbReference type="GO" id="GO:0005524">
    <property type="term" value="F:ATP binding"/>
    <property type="evidence" value="ECO:0007669"/>
    <property type="project" value="TreeGrafter"/>
</dbReference>
<dbReference type="AlphaFoldDB" id="A0A1Q5Q0Q5"/>
<sequence>MKSPFADPIAALRAFSYDVSLTHAAPLAGGGVASALDVQRAFLSACKARGSADEETHAMLGLWAEALAALADGPAAAAHLIEWCGKYQLLTRLRTKYGCGWDDPRIAAADLQFSMIDPAASFAAALARSGAVKNFFADDDLAAAETTAPADTRAGGRAAFLAAYPDRIWAAGWTSLVVDIDRPHLLRVSLPDPCHPTRAEAEAAISATDTLADALATLGVTIPADPVTTTWDEGVYAEPGRTEDNTT</sequence>
<protein>
    <submittedName>
        <fullName evidence="1">Uncharacterized protein</fullName>
    </submittedName>
</protein>
<dbReference type="Pfam" id="PF03136">
    <property type="entry name" value="Pup_ligase"/>
    <property type="match status" value="1"/>
</dbReference>